<evidence type="ECO:0000256" key="2">
    <source>
        <dbReference type="ARBA" id="ARBA00023125"/>
    </source>
</evidence>
<dbReference type="InterPro" id="IPR004111">
    <property type="entry name" value="Repressor_TetR_C"/>
</dbReference>
<evidence type="ECO:0000256" key="3">
    <source>
        <dbReference type="ARBA" id="ARBA00023163"/>
    </source>
</evidence>
<dbReference type="Pfam" id="PF02909">
    <property type="entry name" value="TetR_C_1"/>
    <property type="match status" value="1"/>
</dbReference>
<feature type="DNA-binding region" description="H-T-H motif" evidence="4">
    <location>
        <begin position="48"/>
        <end position="67"/>
    </location>
</feature>
<dbReference type="GO" id="GO:0045892">
    <property type="term" value="P:negative regulation of DNA-templated transcription"/>
    <property type="evidence" value="ECO:0007669"/>
    <property type="project" value="InterPro"/>
</dbReference>
<proteinExistence type="predicted"/>
<dbReference type="SUPFAM" id="SSF46689">
    <property type="entry name" value="Homeodomain-like"/>
    <property type="match status" value="1"/>
</dbReference>
<protein>
    <submittedName>
        <fullName evidence="7">TetR/AcrR family transcriptional regulator</fullName>
    </submittedName>
</protein>
<feature type="region of interest" description="Disordered" evidence="5">
    <location>
        <begin position="1"/>
        <end position="26"/>
    </location>
</feature>
<dbReference type="InterPro" id="IPR036271">
    <property type="entry name" value="Tet_transcr_reg_TetR-rel_C_sf"/>
</dbReference>
<dbReference type="Gene3D" id="1.10.10.60">
    <property type="entry name" value="Homeodomain-like"/>
    <property type="match status" value="1"/>
</dbReference>
<evidence type="ECO:0000313" key="7">
    <source>
        <dbReference type="EMBL" id="NEB98475.1"/>
    </source>
</evidence>
<dbReference type="GO" id="GO:0003700">
    <property type="term" value="F:DNA-binding transcription factor activity"/>
    <property type="evidence" value="ECO:0007669"/>
    <property type="project" value="TreeGrafter"/>
</dbReference>
<keyword evidence="1" id="KW-0805">Transcription regulation</keyword>
<dbReference type="GO" id="GO:0000976">
    <property type="term" value="F:transcription cis-regulatory region binding"/>
    <property type="evidence" value="ECO:0007669"/>
    <property type="project" value="TreeGrafter"/>
</dbReference>
<accession>A0A7K3R8M0</accession>
<keyword evidence="3" id="KW-0804">Transcription</keyword>
<dbReference type="RefSeq" id="WP_164269351.1">
    <property type="nucleotide sequence ID" value="NZ_JAAGMS010000120.1"/>
</dbReference>
<dbReference type="Pfam" id="PF00440">
    <property type="entry name" value="TetR_N"/>
    <property type="match status" value="1"/>
</dbReference>
<dbReference type="PANTHER" id="PTHR30055:SF151">
    <property type="entry name" value="TRANSCRIPTIONAL REGULATORY PROTEIN"/>
    <property type="match status" value="1"/>
</dbReference>
<dbReference type="EMBL" id="JAAGMS010000120">
    <property type="protein sequence ID" value="NEB98475.1"/>
    <property type="molecule type" value="Genomic_DNA"/>
</dbReference>
<evidence type="ECO:0000256" key="5">
    <source>
        <dbReference type="SAM" id="MobiDB-lite"/>
    </source>
</evidence>
<gene>
    <name evidence="7" type="ORF">G3I58_10855</name>
</gene>
<evidence type="ECO:0000259" key="6">
    <source>
        <dbReference type="PROSITE" id="PS50977"/>
    </source>
</evidence>
<organism evidence="7 8">
    <name type="scientific">Streptomyces anulatus</name>
    <name type="common">Streptomyces chrysomallus</name>
    <dbReference type="NCBI Taxonomy" id="1892"/>
    <lineage>
        <taxon>Bacteria</taxon>
        <taxon>Bacillati</taxon>
        <taxon>Actinomycetota</taxon>
        <taxon>Actinomycetes</taxon>
        <taxon>Kitasatosporales</taxon>
        <taxon>Streptomycetaceae</taxon>
        <taxon>Streptomyces</taxon>
    </lineage>
</organism>
<feature type="region of interest" description="Disordered" evidence="5">
    <location>
        <begin position="176"/>
        <end position="208"/>
    </location>
</feature>
<evidence type="ECO:0000256" key="4">
    <source>
        <dbReference type="PROSITE-ProRule" id="PRU00335"/>
    </source>
</evidence>
<keyword evidence="2 4" id="KW-0238">DNA-binding</keyword>
<dbReference type="InterPro" id="IPR001647">
    <property type="entry name" value="HTH_TetR"/>
</dbReference>
<dbReference type="AlphaFoldDB" id="A0A7K3R8M0"/>
<comment type="caution">
    <text evidence="7">The sequence shown here is derived from an EMBL/GenBank/DDBJ whole genome shotgun (WGS) entry which is preliminary data.</text>
</comment>
<name>A0A7K3R8M0_STRAQ</name>
<feature type="compositionally biased region" description="Low complexity" evidence="5">
    <location>
        <begin position="177"/>
        <end position="200"/>
    </location>
</feature>
<dbReference type="Gene3D" id="1.10.357.10">
    <property type="entry name" value="Tetracycline Repressor, domain 2"/>
    <property type="match status" value="1"/>
</dbReference>
<dbReference type="PANTHER" id="PTHR30055">
    <property type="entry name" value="HTH-TYPE TRANSCRIPTIONAL REGULATOR RUTR"/>
    <property type="match status" value="1"/>
</dbReference>
<evidence type="ECO:0000256" key="1">
    <source>
        <dbReference type="ARBA" id="ARBA00023015"/>
    </source>
</evidence>
<sequence length="262" mass="26697">MADRETRPATVWSRPERGARGPAPERSRAQITAAALALADAEGLAAVSMRALAQRLGTGPASLYRYVGSRDELLDLMADAVAGELDLSGATGGDWLDDLVGLALQSRDAHVRHPWLADLNDRRGEVLGPHAIDYLDHALGILAPAPGTAGQKLEAVGLLGGLAVLFARREAAATSIGDPAAATSTGGPAGDPATGDPATGHPATGDPAARAAHLAAVAAEGRHPHLLAALTAAGAPPPADRDALFVRLLRRLLPAMLGQGEP</sequence>
<evidence type="ECO:0000313" key="8">
    <source>
        <dbReference type="Proteomes" id="UP000470951"/>
    </source>
</evidence>
<feature type="compositionally biased region" description="Basic and acidic residues" evidence="5">
    <location>
        <begin position="14"/>
        <end position="26"/>
    </location>
</feature>
<dbReference type="Proteomes" id="UP000470951">
    <property type="component" value="Unassembled WGS sequence"/>
</dbReference>
<reference evidence="7 8" key="1">
    <citation type="submission" date="2020-01" db="EMBL/GenBank/DDBJ databases">
        <title>Insect and environment-associated Actinomycetes.</title>
        <authorList>
            <person name="Currrie C."/>
            <person name="Chevrette M."/>
            <person name="Carlson C."/>
            <person name="Stubbendieck R."/>
            <person name="Wendt-Pienkowski E."/>
        </authorList>
    </citation>
    <scope>NUCLEOTIDE SEQUENCE [LARGE SCALE GENOMIC DNA]</scope>
    <source>
        <strain evidence="7 8">SID7903</strain>
    </source>
</reference>
<dbReference type="PROSITE" id="PS50977">
    <property type="entry name" value="HTH_TETR_2"/>
    <property type="match status" value="1"/>
</dbReference>
<dbReference type="InterPro" id="IPR050109">
    <property type="entry name" value="HTH-type_TetR-like_transc_reg"/>
</dbReference>
<dbReference type="SUPFAM" id="SSF48498">
    <property type="entry name" value="Tetracyclin repressor-like, C-terminal domain"/>
    <property type="match status" value="1"/>
</dbReference>
<feature type="domain" description="HTH tetR-type" evidence="6">
    <location>
        <begin position="25"/>
        <end position="85"/>
    </location>
</feature>
<dbReference type="InterPro" id="IPR009057">
    <property type="entry name" value="Homeodomain-like_sf"/>
</dbReference>